<dbReference type="EC" id="6.1.1.1" evidence="1 8"/>
<evidence type="ECO:0000256" key="7">
    <source>
        <dbReference type="ARBA" id="ARBA00048248"/>
    </source>
</evidence>
<dbReference type="Gene3D" id="1.10.240.10">
    <property type="entry name" value="Tyrosyl-Transfer RNA Synthetase"/>
    <property type="match status" value="1"/>
</dbReference>
<keyword evidence="2 10" id="KW-0436">Ligase</keyword>
<dbReference type="SUPFAM" id="SSF52374">
    <property type="entry name" value="Nucleotidylyl transferase"/>
    <property type="match status" value="1"/>
</dbReference>
<protein>
    <recommendedName>
        <fullName evidence="1 8">Tyrosine--tRNA ligase</fullName>
        <ecNumber evidence="1 8">6.1.1.1</ecNumber>
    </recommendedName>
</protein>
<evidence type="ECO:0000256" key="8">
    <source>
        <dbReference type="NCBIfam" id="TIGR00234"/>
    </source>
</evidence>
<dbReference type="Gene3D" id="3.40.50.620">
    <property type="entry name" value="HUPs"/>
    <property type="match status" value="1"/>
</dbReference>
<evidence type="ECO:0000256" key="3">
    <source>
        <dbReference type="ARBA" id="ARBA00022741"/>
    </source>
</evidence>
<dbReference type="InterPro" id="IPR014729">
    <property type="entry name" value="Rossmann-like_a/b/a_fold"/>
</dbReference>
<evidence type="ECO:0000313" key="13">
    <source>
        <dbReference type="Proteomes" id="UP000177117"/>
    </source>
</evidence>
<dbReference type="PRINTS" id="PR01040">
    <property type="entry name" value="TRNASYNTHTYR"/>
</dbReference>
<organism evidence="12 13">
    <name type="scientific">Candidatus Yanofskybacteria bacterium RIFCSPHIGHO2_01_FULL_41_53</name>
    <dbReference type="NCBI Taxonomy" id="1802663"/>
    <lineage>
        <taxon>Bacteria</taxon>
        <taxon>Candidatus Yanofskyibacteriota</taxon>
    </lineage>
</organism>
<evidence type="ECO:0000256" key="2">
    <source>
        <dbReference type="ARBA" id="ARBA00022598"/>
    </source>
</evidence>
<evidence type="ECO:0000313" key="12">
    <source>
        <dbReference type="EMBL" id="OGM99626.1"/>
    </source>
</evidence>
<dbReference type="GO" id="GO:0003723">
    <property type="term" value="F:RNA binding"/>
    <property type="evidence" value="ECO:0007669"/>
    <property type="project" value="UniProtKB-KW"/>
</dbReference>
<dbReference type="Pfam" id="PF01479">
    <property type="entry name" value="S4"/>
    <property type="match status" value="1"/>
</dbReference>
<evidence type="ECO:0000256" key="1">
    <source>
        <dbReference type="ARBA" id="ARBA00013160"/>
    </source>
</evidence>
<dbReference type="InterPro" id="IPR002305">
    <property type="entry name" value="aa-tRNA-synth_Ic"/>
</dbReference>
<evidence type="ECO:0000256" key="10">
    <source>
        <dbReference type="RuleBase" id="RU363036"/>
    </source>
</evidence>
<dbReference type="Pfam" id="PF00579">
    <property type="entry name" value="tRNA-synt_1b"/>
    <property type="match status" value="1"/>
</dbReference>
<keyword evidence="6 10" id="KW-0030">Aminoacyl-tRNA synthetase</keyword>
<dbReference type="GO" id="GO:0004831">
    <property type="term" value="F:tyrosine-tRNA ligase activity"/>
    <property type="evidence" value="ECO:0007669"/>
    <property type="project" value="UniProtKB-UniRule"/>
</dbReference>
<gene>
    <name evidence="12" type="ORF">A2650_02580</name>
</gene>
<evidence type="ECO:0000256" key="6">
    <source>
        <dbReference type="ARBA" id="ARBA00023146"/>
    </source>
</evidence>
<keyword evidence="5 10" id="KW-0648">Protein biosynthesis</keyword>
<accession>A0A1F8EFK2</accession>
<dbReference type="GO" id="GO:0005524">
    <property type="term" value="F:ATP binding"/>
    <property type="evidence" value="ECO:0007669"/>
    <property type="project" value="UniProtKB-KW"/>
</dbReference>
<evidence type="ECO:0000256" key="5">
    <source>
        <dbReference type="ARBA" id="ARBA00022917"/>
    </source>
</evidence>
<comment type="similarity">
    <text evidence="10">Belongs to the class-I aminoacyl-tRNA synthetase family.</text>
</comment>
<proteinExistence type="inferred from homology"/>
<dbReference type="EMBL" id="MGJD01000039">
    <property type="protein sequence ID" value="OGM99626.1"/>
    <property type="molecule type" value="Genomic_DNA"/>
</dbReference>
<dbReference type="Gene3D" id="3.10.290.10">
    <property type="entry name" value="RNA-binding S4 domain"/>
    <property type="match status" value="1"/>
</dbReference>
<evidence type="ECO:0000256" key="9">
    <source>
        <dbReference type="PROSITE-ProRule" id="PRU00182"/>
    </source>
</evidence>
<dbReference type="AlphaFoldDB" id="A0A1F8EFK2"/>
<dbReference type="PANTHER" id="PTHR11766">
    <property type="entry name" value="TYROSYL-TRNA SYNTHETASE"/>
    <property type="match status" value="1"/>
</dbReference>
<dbReference type="SMART" id="SM00363">
    <property type="entry name" value="S4"/>
    <property type="match status" value="1"/>
</dbReference>
<keyword evidence="4 10" id="KW-0067">ATP-binding</keyword>
<dbReference type="Proteomes" id="UP000177117">
    <property type="component" value="Unassembled WGS sequence"/>
</dbReference>
<keyword evidence="3 10" id="KW-0547">Nucleotide-binding</keyword>
<dbReference type="SUPFAM" id="SSF55174">
    <property type="entry name" value="Alpha-L RNA-binding motif"/>
    <property type="match status" value="1"/>
</dbReference>
<evidence type="ECO:0000256" key="4">
    <source>
        <dbReference type="ARBA" id="ARBA00022840"/>
    </source>
</evidence>
<dbReference type="CDD" id="cd00165">
    <property type="entry name" value="S4"/>
    <property type="match status" value="1"/>
</dbReference>
<dbReference type="GO" id="GO:0005829">
    <property type="term" value="C:cytosol"/>
    <property type="evidence" value="ECO:0007669"/>
    <property type="project" value="TreeGrafter"/>
</dbReference>
<comment type="caution">
    <text evidence="12">The sequence shown here is derived from an EMBL/GenBank/DDBJ whole genome shotgun (WGS) entry which is preliminary data.</text>
</comment>
<dbReference type="InterPro" id="IPR036986">
    <property type="entry name" value="S4_RNA-bd_sf"/>
</dbReference>
<dbReference type="GO" id="GO:0006437">
    <property type="term" value="P:tyrosyl-tRNA aminoacylation"/>
    <property type="evidence" value="ECO:0007669"/>
    <property type="project" value="UniProtKB-UniRule"/>
</dbReference>
<dbReference type="InterPro" id="IPR002307">
    <property type="entry name" value="Tyr-tRNA-ligase"/>
</dbReference>
<name>A0A1F8EFK2_9BACT</name>
<dbReference type="NCBIfam" id="TIGR00234">
    <property type="entry name" value="tyrS"/>
    <property type="match status" value="1"/>
</dbReference>
<reference evidence="12 13" key="1">
    <citation type="journal article" date="2016" name="Nat. Commun.">
        <title>Thousands of microbial genomes shed light on interconnected biogeochemical processes in an aquifer system.</title>
        <authorList>
            <person name="Anantharaman K."/>
            <person name="Brown C.T."/>
            <person name="Hug L.A."/>
            <person name="Sharon I."/>
            <person name="Castelle C.J."/>
            <person name="Probst A.J."/>
            <person name="Thomas B.C."/>
            <person name="Singh A."/>
            <person name="Wilkins M.J."/>
            <person name="Karaoz U."/>
            <person name="Brodie E.L."/>
            <person name="Williams K.H."/>
            <person name="Hubbard S.S."/>
            <person name="Banfield J.F."/>
        </authorList>
    </citation>
    <scope>NUCLEOTIDE SEQUENCE [LARGE SCALE GENOMIC DNA]</scope>
</reference>
<dbReference type="PANTHER" id="PTHR11766:SF1">
    <property type="entry name" value="TYROSINE--TRNA LIGASE"/>
    <property type="match status" value="1"/>
</dbReference>
<keyword evidence="9" id="KW-0694">RNA-binding</keyword>
<dbReference type="InterPro" id="IPR024088">
    <property type="entry name" value="Tyr-tRNA-ligase_bac-type"/>
</dbReference>
<comment type="catalytic activity">
    <reaction evidence="7">
        <text>tRNA(Tyr) + L-tyrosine + ATP = L-tyrosyl-tRNA(Tyr) + AMP + diphosphate + H(+)</text>
        <dbReference type="Rhea" id="RHEA:10220"/>
        <dbReference type="Rhea" id="RHEA-COMP:9706"/>
        <dbReference type="Rhea" id="RHEA-COMP:9707"/>
        <dbReference type="ChEBI" id="CHEBI:15378"/>
        <dbReference type="ChEBI" id="CHEBI:30616"/>
        <dbReference type="ChEBI" id="CHEBI:33019"/>
        <dbReference type="ChEBI" id="CHEBI:58315"/>
        <dbReference type="ChEBI" id="CHEBI:78442"/>
        <dbReference type="ChEBI" id="CHEBI:78536"/>
        <dbReference type="ChEBI" id="CHEBI:456215"/>
        <dbReference type="EC" id="6.1.1.1"/>
    </reaction>
</comment>
<dbReference type="PROSITE" id="PS50889">
    <property type="entry name" value="S4"/>
    <property type="match status" value="1"/>
</dbReference>
<evidence type="ECO:0000259" key="11">
    <source>
        <dbReference type="SMART" id="SM00363"/>
    </source>
</evidence>
<feature type="domain" description="RNA-binding S4" evidence="11">
    <location>
        <begin position="319"/>
        <end position="377"/>
    </location>
</feature>
<dbReference type="InterPro" id="IPR002942">
    <property type="entry name" value="S4_RNA-bd"/>
</dbReference>
<sequence>MNIAADENKIAKLLDRRVAPDGFFPSRDEIKKRLLSGQKLSFYYGIDPTGRDLHLGHLVQLLLLKGLAGLGHKITLLVGDFTARVGDPSGKDKSRKALSEEEIKYNMQNYIEQAEKILARGSFDVRYNSQWLSKMKLEDVLFLTEQATVQQMIAREMFQQRIKQEKPISISEFVYPLMQGYDSVAMKIDGEIGGHDQIFNMLVGRDLVKKYLNKDKIVLATKLITGPEGKKMSKSEGEIIAFNDEPSEIRRKILAVNDEVIRDIFELCTIEEENWIAGKLKELPPRELKELLADKLIEMFYGKEKIKEAHKPKEGRSTGNLAVTIKDFGFASSISEAKKLISNNAVEVNGAVKTDWSYMPQKGDRLRVGKGKFGLIK</sequence>